<name>A0A0E9SSM4_ANGAN</name>
<accession>A0A0E9SSM4</accession>
<feature type="compositionally biased region" description="Basic and acidic residues" evidence="1">
    <location>
        <begin position="8"/>
        <end position="22"/>
    </location>
</feature>
<dbReference type="EMBL" id="GBXM01064345">
    <property type="protein sequence ID" value="JAH44232.1"/>
    <property type="molecule type" value="Transcribed_RNA"/>
</dbReference>
<protein>
    <submittedName>
        <fullName evidence="2">Uncharacterized protein</fullName>
    </submittedName>
</protein>
<reference evidence="2" key="1">
    <citation type="submission" date="2014-11" db="EMBL/GenBank/DDBJ databases">
        <authorList>
            <person name="Amaro Gonzalez C."/>
        </authorList>
    </citation>
    <scope>NUCLEOTIDE SEQUENCE</scope>
</reference>
<evidence type="ECO:0000313" key="2">
    <source>
        <dbReference type="EMBL" id="JAH44232.1"/>
    </source>
</evidence>
<dbReference type="AlphaFoldDB" id="A0A0E9SSM4"/>
<feature type="region of interest" description="Disordered" evidence="1">
    <location>
        <begin position="1"/>
        <end position="22"/>
    </location>
</feature>
<evidence type="ECO:0000256" key="1">
    <source>
        <dbReference type="SAM" id="MobiDB-lite"/>
    </source>
</evidence>
<sequence length="55" mass="6466">MLVKQSPHRTEKPSTTHSIRSRETQYHTLMKSGLFNTDPLMRKQMLRHSIGKCLK</sequence>
<reference evidence="2" key="2">
    <citation type="journal article" date="2015" name="Fish Shellfish Immunol.">
        <title>Early steps in the European eel (Anguilla anguilla)-Vibrio vulnificus interaction in the gills: Role of the RtxA13 toxin.</title>
        <authorList>
            <person name="Callol A."/>
            <person name="Pajuelo D."/>
            <person name="Ebbesson L."/>
            <person name="Teles M."/>
            <person name="MacKenzie S."/>
            <person name="Amaro C."/>
        </authorList>
    </citation>
    <scope>NUCLEOTIDE SEQUENCE</scope>
</reference>
<organism evidence="2">
    <name type="scientific">Anguilla anguilla</name>
    <name type="common">European freshwater eel</name>
    <name type="synonym">Muraena anguilla</name>
    <dbReference type="NCBI Taxonomy" id="7936"/>
    <lineage>
        <taxon>Eukaryota</taxon>
        <taxon>Metazoa</taxon>
        <taxon>Chordata</taxon>
        <taxon>Craniata</taxon>
        <taxon>Vertebrata</taxon>
        <taxon>Euteleostomi</taxon>
        <taxon>Actinopterygii</taxon>
        <taxon>Neopterygii</taxon>
        <taxon>Teleostei</taxon>
        <taxon>Anguilliformes</taxon>
        <taxon>Anguillidae</taxon>
        <taxon>Anguilla</taxon>
    </lineage>
</organism>
<proteinExistence type="predicted"/>